<accession>A0A2I0X9Y3</accession>
<protein>
    <submittedName>
        <fullName evidence="2">Putative lysine-specific demethylase ELF6</fullName>
    </submittedName>
</protein>
<dbReference type="Proteomes" id="UP000233837">
    <property type="component" value="Unassembled WGS sequence"/>
</dbReference>
<dbReference type="GO" id="GO:0032452">
    <property type="term" value="F:histone demethylase activity"/>
    <property type="evidence" value="ECO:0007669"/>
    <property type="project" value="TreeGrafter"/>
</dbReference>
<dbReference type="EMBL" id="KZ502032">
    <property type="protein sequence ID" value="PKU84715.1"/>
    <property type="molecule type" value="Genomic_DNA"/>
</dbReference>
<keyword evidence="3" id="KW-1185">Reference proteome</keyword>
<dbReference type="GO" id="GO:0000785">
    <property type="term" value="C:chromatin"/>
    <property type="evidence" value="ECO:0007669"/>
    <property type="project" value="TreeGrafter"/>
</dbReference>
<reference evidence="2 3" key="1">
    <citation type="journal article" date="2016" name="Sci. Rep.">
        <title>The Dendrobium catenatum Lindl. genome sequence provides insights into polysaccharide synthase, floral development and adaptive evolution.</title>
        <authorList>
            <person name="Zhang G.Q."/>
            <person name="Xu Q."/>
            <person name="Bian C."/>
            <person name="Tsai W.C."/>
            <person name="Yeh C.M."/>
            <person name="Liu K.W."/>
            <person name="Yoshida K."/>
            <person name="Zhang L.S."/>
            <person name="Chang S.B."/>
            <person name="Chen F."/>
            <person name="Shi Y."/>
            <person name="Su Y.Y."/>
            <person name="Zhang Y.Q."/>
            <person name="Chen L.J."/>
            <person name="Yin Y."/>
            <person name="Lin M."/>
            <person name="Huang H."/>
            <person name="Deng H."/>
            <person name="Wang Z.W."/>
            <person name="Zhu S.L."/>
            <person name="Zhao X."/>
            <person name="Deng C."/>
            <person name="Niu S.C."/>
            <person name="Huang J."/>
            <person name="Wang M."/>
            <person name="Liu G.H."/>
            <person name="Yang H.J."/>
            <person name="Xiao X.J."/>
            <person name="Hsiao Y.Y."/>
            <person name="Wu W.L."/>
            <person name="Chen Y.Y."/>
            <person name="Mitsuda N."/>
            <person name="Ohme-Takagi M."/>
            <person name="Luo Y.B."/>
            <person name="Van de Peer Y."/>
            <person name="Liu Z.J."/>
        </authorList>
    </citation>
    <scope>NUCLEOTIDE SEQUENCE [LARGE SCALE GENOMIC DNA]</scope>
    <source>
        <tissue evidence="2">The whole plant</tissue>
    </source>
</reference>
<dbReference type="GO" id="GO:0008168">
    <property type="term" value="F:methyltransferase activity"/>
    <property type="evidence" value="ECO:0007669"/>
    <property type="project" value="UniProtKB-KW"/>
</dbReference>
<reference evidence="2 3" key="2">
    <citation type="journal article" date="2017" name="Nature">
        <title>The Apostasia genome and the evolution of orchids.</title>
        <authorList>
            <person name="Zhang G.Q."/>
            <person name="Liu K.W."/>
            <person name="Li Z."/>
            <person name="Lohaus R."/>
            <person name="Hsiao Y.Y."/>
            <person name="Niu S.C."/>
            <person name="Wang J.Y."/>
            <person name="Lin Y.C."/>
            <person name="Xu Q."/>
            <person name="Chen L.J."/>
            <person name="Yoshida K."/>
            <person name="Fujiwara S."/>
            <person name="Wang Z.W."/>
            <person name="Zhang Y.Q."/>
            <person name="Mitsuda N."/>
            <person name="Wang M."/>
            <person name="Liu G.H."/>
            <person name="Pecoraro L."/>
            <person name="Huang H.X."/>
            <person name="Xiao X.J."/>
            <person name="Lin M."/>
            <person name="Wu X.Y."/>
            <person name="Wu W.L."/>
            <person name="Chen Y.Y."/>
            <person name="Chang S.B."/>
            <person name="Sakamoto S."/>
            <person name="Ohme-Takagi M."/>
            <person name="Yagi M."/>
            <person name="Zeng S.J."/>
            <person name="Shen C.Y."/>
            <person name="Yeh C.M."/>
            <person name="Luo Y.B."/>
            <person name="Tsai W.C."/>
            <person name="Van de Peer Y."/>
            <person name="Liu Z.J."/>
        </authorList>
    </citation>
    <scope>NUCLEOTIDE SEQUENCE [LARGE SCALE GENOMIC DNA]</scope>
    <source>
        <tissue evidence="2">The whole plant</tissue>
    </source>
</reference>
<evidence type="ECO:0000259" key="1">
    <source>
        <dbReference type="PROSITE" id="PS51183"/>
    </source>
</evidence>
<evidence type="ECO:0000313" key="2">
    <source>
        <dbReference type="EMBL" id="PKU84715.1"/>
    </source>
</evidence>
<dbReference type="PANTHER" id="PTHR10694:SF133">
    <property type="entry name" value="LYSINE-SPECIFIC DEMETHYLASE JMJ17"/>
    <property type="match status" value="1"/>
</dbReference>
<dbReference type="PROSITE" id="PS51183">
    <property type="entry name" value="JMJN"/>
    <property type="match status" value="1"/>
</dbReference>
<organism evidence="2 3">
    <name type="scientific">Dendrobium catenatum</name>
    <dbReference type="NCBI Taxonomy" id="906689"/>
    <lineage>
        <taxon>Eukaryota</taxon>
        <taxon>Viridiplantae</taxon>
        <taxon>Streptophyta</taxon>
        <taxon>Embryophyta</taxon>
        <taxon>Tracheophyta</taxon>
        <taxon>Spermatophyta</taxon>
        <taxon>Magnoliopsida</taxon>
        <taxon>Liliopsida</taxon>
        <taxon>Asparagales</taxon>
        <taxon>Orchidaceae</taxon>
        <taxon>Epidendroideae</taxon>
        <taxon>Malaxideae</taxon>
        <taxon>Dendrobiinae</taxon>
        <taxon>Dendrobium</taxon>
    </lineage>
</organism>
<keyword evidence="2" id="KW-0489">Methyltransferase</keyword>
<dbReference type="PANTHER" id="PTHR10694">
    <property type="entry name" value="LYSINE-SPECIFIC DEMETHYLASE"/>
    <property type="match status" value="1"/>
</dbReference>
<dbReference type="Pfam" id="PF02375">
    <property type="entry name" value="JmjN"/>
    <property type="match status" value="1"/>
</dbReference>
<gene>
    <name evidence="2" type="primary">ELF6</name>
    <name evidence="2" type="ORF">MA16_Dca008125</name>
</gene>
<dbReference type="AlphaFoldDB" id="A0A2I0X9Y3"/>
<name>A0A2I0X9Y3_9ASPA</name>
<feature type="domain" description="JmjN" evidence="1">
    <location>
        <begin position="103"/>
        <end position="140"/>
    </location>
</feature>
<dbReference type="Gene3D" id="2.60.120.650">
    <property type="entry name" value="Cupin"/>
    <property type="match status" value="1"/>
</dbReference>
<proteinExistence type="predicted"/>
<evidence type="ECO:0000313" key="3">
    <source>
        <dbReference type="Proteomes" id="UP000233837"/>
    </source>
</evidence>
<dbReference type="GO" id="GO:0032259">
    <property type="term" value="P:methylation"/>
    <property type="evidence" value="ECO:0007669"/>
    <property type="project" value="UniProtKB-KW"/>
</dbReference>
<dbReference type="InterPro" id="IPR003349">
    <property type="entry name" value="JmjN"/>
</dbReference>
<dbReference type="STRING" id="906689.A0A2I0X9Y3"/>
<sequence>MGIGWAESRVTEVGRHVVICRPPSAGDNGQKDHYLVTEITDQKNLKKPILSHAVSIVQSTTFSFHMEKGKPRTIEKGVLGHSCDTTDSQLVGCGIGSLDIPPAPAFYPTDDEFKDPLECISKIHPQASAYGICRIVTPKS</sequence>
<keyword evidence="2" id="KW-0808">Transferase</keyword>
<dbReference type="GO" id="GO:0005634">
    <property type="term" value="C:nucleus"/>
    <property type="evidence" value="ECO:0007669"/>
    <property type="project" value="TreeGrafter"/>
</dbReference>
<dbReference type="GO" id="GO:0010468">
    <property type="term" value="P:regulation of gene expression"/>
    <property type="evidence" value="ECO:0007669"/>
    <property type="project" value="TreeGrafter"/>
</dbReference>
<dbReference type="SMART" id="SM00545">
    <property type="entry name" value="JmjN"/>
    <property type="match status" value="1"/>
</dbReference>